<keyword evidence="14" id="KW-0594">Phospholipid biosynthesis</keyword>
<evidence type="ECO:0000313" key="21">
    <source>
        <dbReference type="Proteomes" id="UP000593573"/>
    </source>
</evidence>
<evidence type="ECO:0000256" key="12">
    <source>
        <dbReference type="ARBA" id="ARBA00023098"/>
    </source>
</evidence>
<evidence type="ECO:0000256" key="2">
    <source>
        <dbReference type="ARBA" id="ARBA00004141"/>
    </source>
</evidence>
<comment type="similarity">
    <text evidence="5">Belongs to the CDS family.</text>
</comment>
<feature type="transmembrane region" description="Helical" evidence="19">
    <location>
        <begin position="21"/>
        <end position="39"/>
    </location>
</feature>
<dbReference type="AlphaFoldDB" id="A0A7J8U3L7"/>
<evidence type="ECO:0000256" key="4">
    <source>
        <dbReference type="ARBA" id="ARBA00005189"/>
    </source>
</evidence>
<dbReference type="UniPathway" id="UPA00557">
    <property type="reaction ID" value="UER00614"/>
</dbReference>
<dbReference type="EMBL" id="JABFAB010000004">
    <property type="protein sequence ID" value="MBA0645088.1"/>
    <property type="molecule type" value="Genomic_DNA"/>
</dbReference>
<evidence type="ECO:0000256" key="19">
    <source>
        <dbReference type="SAM" id="Phobius"/>
    </source>
</evidence>
<keyword evidence="15" id="KW-1208">Phospholipid metabolism</keyword>
<dbReference type="OrthoDB" id="10260889at2759"/>
<evidence type="ECO:0000256" key="3">
    <source>
        <dbReference type="ARBA" id="ARBA00005119"/>
    </source>
</evidence>
<organism evidence="20 21">
    <name type="scientific">Gossypium klotzschianum</name>
    <dbReference type="NCBI Taxonomy" id="34286"/>
    <lineage>
        <taxon>Eukaryota</taxon>
        <taxon>Viridiplantae</taxon>
        <taxon>Streptophyta</taxon>
        <taxon>Embryophyta</taxon>
        <taxon>Tracheophyta</taxon>
        <taxon>Spermatophyta</taxon>
        <taxon>Magnoliopsida</taxon>
        <taxon>eudicotyledons</taxon>
        <taxon>Gunneridae</taxon>
        <taxon>Pentapetalae</taxon>
        <taxon>rosids</taxon>
        <taxon>malvids</taxon>
        <taxon>Malvales</taxon>
        <taxon>Malvaceae</taxon>
        <taxon>Malvoideae</taxon>
        <taxon>Gossypium</taxon>
    </lineage>
</organism>
<gene>
    <name evidence="20" type="ORF">Goklo_013222</name>
</gene>
<feature type="transmembrane region" description="Helical" evidence="19">
    <location>
        <begin position="177"/>
        <end position="197"/>
    </location>
</feature>
<keyword evidence="8" id="KW-0808">Transferase</keyword>
<evidence type="ECO:0000256" key="11">
    <source>
        <dbReference type="ARBA" id="ARBA00022989"/>
    </source>
</evidence>
<keyword evidence="10" id="KW-0548">Nucleotidyltransferase</keyword>
<proteinExistence type="inferred from homology"/>
<keyword evidence="21" id="KW-1185">Reference proteome</keyword>
<evidence type="ECO:0000256" key="6">
    <source>
        <dbReference type="ARBA" id="ARBA00012487"/>
    </source>
</evidence>
<evidence type="ECO:0000256" key="14">
    <source>
        <dbReference type="ARBA" id="ARBA00023209"/>
    </source>
</evidence>
<evidence type="ECO:0000256" key="8">
    <source>
        <dbReference type="ARBA" id="ARBA00022679"/>
    </source>
</evidence>
<evidence type="ECO:0000313" key="20">
    <source>
        <dbReference type="EMBL" id="MBA0645088.1"/>
    </source>
</evidence>
<keyword evidence="11 19" id="KW-1133">Transmembrane helix</keyword>
<evidence type="ECO:0000256" key="13">
    <source>
        <dbReference type="ARBA" id="ARBA00023136"/>
    </source>
</evidence>
<dbReference type="PANTHER" id="PTHR13773:SF8">
    <property type="entry name" value="PHOSPHATIDATE CYTIDYLYLTRANSFERASE, PHOTORECEPTOR-SPECIFIC"/>
    <property type="match status" value="1"/>
</dbReference>
<dbReference type="InterPro" id="IPR016720">
    <property type="entry name" value="PC_Trfase_euk"/>
</dbReference>
<comment type="subcellular location">
    <subcellularLocation>
        <location evidence="2">Membrane</location>
        <topology evidence="2">Multi-pass membrane protein</topology>
    </subcellularLocation>
</comment>
<keyword evidence="9 19" id="KW-0812">Transmembrane</keyword>
<sequence length="381" mass="43898">MSKTNGNHLLINDHDKYKSMWIRACSSLWMLGGFLLIIYMGHLYILAMVVVIQIFMASELFNLLRRAHEDKRLPGFRILNWHFYFTAMLFVYGRILSHQLVNTVTSDKIFYKLVSKLIKYQMVICYFLYIAGVMWFILTLKKKMYKYQFGQFAWTHMILIVVFTQSAFTVANIFEGIFWFLLPASLIAVNDVAAYFFGFFFGKTPLIKLSPKKTWEGFIGASVVTTISAFVDLSTGWLLCDPGPLFKPEYYPLPGWLPWKEVAILPVQWHALCLSLFASSIAPFGGFFASGFKRAFKIKMVMAVFAYIYHQSFVVPQDYTVEMIINEVTTSIFSSFLLSFGNTTEYDFICLFVFVDITQPYFGGAEYSIYQVRSNIAGENG</sequence>
<evidence type="ECO:0000256" key="7">
    <source>
        <dbReference type="ARBA" id="ARBA00022516"/>
    </source>
</evidence>
<dbReference type="Proteomes" id="UP000593573">
    <property type="component" value="Unassembled WGS sequence"/>
</dbReference>
<keyword evidence="12" id="KW-0443">Lipid metabolism</keyword>
<comment type="catalytic activity">
    <reaction evidence="1">
        <text>a 1,2-diacyl-sn-glycero-3-phosphate + CTP + H(+) = a CDP-1,2-diacyl-sn-glycerol + diphosphate</text>
        <dbReference type="Rhea" id="RHEA:16229"/>
        <dbReference type="ChEBI" id="CHEBI:15378"/>
        <dbReference type="ChEBI" id="CHEBI:33019"/>
        <dbReference type="ChEBI" id="CHEBI:37563"/>
        <dbReference type="ChEBI" id="CHEBI:58332"/>
        <dbReference type="ChEBI" id="CHEBI:58608"/>
        <dbReference type="EC" id="2.7.7.41"/>
    </reaction>
</comment>
<reference evidence="20 21" key="1">
    <citation type="journal article" date="2019" name="Genome Biol. Evol.">
        <title>Insights into the evolution of the New World diploid cottons (Gossypium, subgenus Houzingenia) based on genome sequencing.</title>
        <authorList>
            <person name="Grover C.E."/>
            <person name="Arick M.A. 2nd"/>
            <person name="Thrash A."/>
            <person name="Conover J.L."/>
            <person name="Sanders W.S."/>
            <person name="Peterson D.G."/>
            <person name="Frelichowski J.E."/>
            <person name="Scheffler J.A."/>
            <person name="Scheffler B.E."/>
            <person name="Wendel J.F."/>
        </authorList>
    </citation>
    <scope>NUCLEOTIDE SEQUENCE [LARGE SCALE GENOMIC DNA]</scope>
    <source>
        <strain evidence="20">57</strain>
        <tissue evidence="20">Leaf</tissue>
    </source>
</reference>
<evidence type="ECO:0000256" key="17">
    <source>
        <dbReference type="ARBA" id="ARBA00032396"/>
    </source>
</evidence>
<evidence type="ECO:0000256" key="1">
    <source>
        <dbReference type="ARBA" id="ARBA00001698"/>
    </source>
</evidence>
<feature type="transmembrane region" description="Helical" evidence="19">
    <location>
        <begin position="152"/>
        <end position="171"/>
    </location>
</feature>
<comment type="pathway">
    <text evidence="4">Lipid metabolism.</text>
</comment>
<dbReference type="EC" id="2.7.7.41" evidence="6"/>
<dbReference type="GO" id="GO:0005789">
    <property type="term" value="C:endoplasmic reticulum membrane"/>
    <property type="evidence" value="ECO:0007669"/>
    <property type="project" value="TreeGrafter"/>
</dbReference>
<feature type="transmembrane region" description="Helical" evidence="19">
    <location>
        <begin position="117"/>
        <end position="140"/>
    </location>
</feature>
<evidence type="ECO:0000256" key="18">
    <source>
        <dbReference type="ARBA" id="ARBA00033406"/>
    </source>
</evidence>
<dbReference type="GO" id="GO:0004605">
    <property type="term" value="F:phosphatidate cytidylyltransferase activity"/>
    <property type="evidence" value="ECO:0007669"/>
    <property type="project" value="UniProtKB-EC"/>
</dbReference>
<comment type="pathway">
    <text evidence="3">Phospholipid metabolism; CDP-diacylglycerol biosynthesis; CDP-diacylglycerol from sn-glycerol 3-phosphate: step 3/3.</text>
</comment>
<evidence type="ECO:0000256" key="9">
    <source>
        <dbReference type="ARBA" id="ARBA00022692"/>
    </source>
</evidence>
<feature type="transmembrane region" description="Helical" evidence="19">
    <location>
        <begin position="218"/>
        <end position="239"/>
    </location>
</feature>
<protein>
    <recommendedName>
        <fullName evidence="6">phosphatidate cytidylyltransferase</fullName>
        <ecNumber evidence="6">2.7.7.41</ecNumber>
    </recommendedName>
    <alternativeName>
        <fullName evidence="16">CDP-diacylglycerol synthase</fullName>
    </alternativeName>
    <alternativeName>
        <fullName evidence="17">CDP-diglyceride pyrophosphorylase</fullName>
    </alternativeName>
    <alternativeName>
        <fullName evidence="18">CDP-diglyceride synthase</fullName>
    </alternativeName>
</protein>
<dbReference type="GO" id="GO:0016024">
    <property type="term" value="P:CDP-diacylglycerol biosynthetic process"/>
    <property type="evidence" value="ECO:0007669"/>
    <property type="project" value="UniProtKB-UniPathway"/>
</dbReference>
<comment type="caution">
    <text evidence="20">The sequence shown here is derived from an EMBL/GenBank/DDBJ whole genome shotgun (WGS) entry which is preliminary data.</text>
</comment>
<feature type="transmembrane region" description="Helical" evidence="19">
    <location>
        <begin position="45"/>
        <end position="64"/>
    </location>
</feature>
<accession>A0A7J8U3L7</accession>
<evidence type="ECO:0000256" key="5">
    <source>
        <dbReference type="ARBA" id="ARBA00010185"/>
    </source>
</evidence>
<dbReference type="PANTHER" id="PTHR13773">
    <property type="entry name" value="PHOSPHATIDATE CYTIDYLYLTRANSFERASE"/>
    <property type="match status" value="1"/>
</dbReference>
<keyword evidence="13 19" id="KW-0472">Membrane</keyword>
<name>A0A7J8U3L7_9ROSI</name>
<keyword evidence="7" id="KW-0444">Lipid biosynthesis</keyword>
<feature type="transmembrane region" description="Helical" evidence="19">
    <location>
        <begin position="269"/>
        <end position="292"/>
    </location>
</feature>
<dbReference type="Pfam" id="PF01148">
    <property type="entry name" value="CTP_transf_1"/>
    <property type="match status" value="1"/>
</dbReference>
<evidence type="ECO:0000256" key="15">
    <source>
        <dbReference type="ARBA" id="ARBA00023264"/>
    </source>
</evidence>
<evidence type="ECO:0000256" key="16">
    <source>
        <dbReference type="ARBA" id="ARBA00029893"/>
    </source>
</evidence>
<feature type="transmembrane region" description="Helical" evidence="19">
    <location>
        <begin position="76"/>
        <end position="97"/>
    </location>
</feature>
<evidence type="ECO:0000256" key="10">
    <source>
        <dbReference type="ARBA" id="ARBA00022695"/>
    </source>
</evidence>